<name>A0A5A7SE17_9NOCA</name>
<evidence type="ECO:0000313" key="2">
    <source>
        <dbReference type="EMBL" id="KAA0023619.1"/>
    </source>
</evidence>
<dbReference type="Proteomes" id="UP000322244">
    <property type="component" value="Unassembled WGS sequence"/>
</dbReference>
<dbReference type="InterPro" id="IPR015943">
    <property type="entry name" value="WD40/YVTN_repeat-like_dom_sf"/>
</dbReference>
<gene>
    <name evidence="2" type="ORF">FOY51_09545</name>
</gene>
<proteinExistence type="predicted"/>
<dbReference type="RefSeq" id="WP_149429965.1">
    <property type="nucleotide sequence ID" value="NZ_VLNY01000003.1"/>
</dbReference>
<protein>
    <recommendedName>
        <fullName evidence="4">Lipoprotein</fullName>
    </recommendedName>
</protein>
<dbReference type="EMBL" id="VLNY01000003">
    <property type="protein sequence ID" value="KAA0023619.1"/>
    <property type="molecule type" value="Genomic_DNA"/>
</dbReference>
<dbReference type="AlphaFoldDB" id="A0A5A7SE17"/>
<comment type="caution">
    <text evidence="2">The sequence shown here is derived from an EMBL/GenBank/DDBJ whole genome shotgun (WGS) entry which is preliminary data.</text>
</comment>
<feature type="chain" id="PRO_5022796461" description="Lipoprotein" evidence="1">
    <location>
        <begin position="27"/>
        <end position="350"/>
    </location>
</feature>
<evidence type="ECO:0008006" key="4">
    <source>
        <dbReference type="Google" id="ProtNLM"/>
    </source>
</evidence>
<evidence type="ECO:0000256" key="1">
    <source>
        <dbReference type="SAM" id="SignalP"/>
    </source>
</evidence>
<organism evidence="2 3">
    <name type="scientific">Antrihabitans cavernicola</name>
    <dbReference type="NCBI Taxonomy" id="2495913"/>
    <lineage>
        <taxon>Bacteria</taxon>
        <taxon>Bacillati</taxon>
        <taxon>Actinomycetota</taxon>
        <taxon>Actinomycetes</taxon>
        <taxon>Mycobacteriales</taxon>
        <taxon>Nocardiaceae</taxon>
        <taxon>Antrihabitans</taxon>
    </lineage>
</organism>
<accession>A0A5A7SE17</accession>
<dbReference type="OrthoDB" id="4446106at2"/>
<feature type="signal peptide" evidence="1">
    <location>
        <begin position="1"/>
        <end position="26"/>
    </location>
</feature>
<dbReference type="SUPFAM" id="SSF75011">
    <property type="entry name" value="3-carboxy-cis,cis-mucoante lactonizing enzyme"/>
    <property type="match status" value="1"/>
</dbReference>
<dbReference type="Gene3D" id="2.130.10.10">
    <property type="entry name" value="YVTN repeat-like/Quinoprotein amine dehydrogenase"/>
    <property type="match status" value="1"/>
</dbReference>
<keyword evidence="1" id="KW-0732">Signal</keyword>
<sequence length="350" mass="35472">MRLRALQQVMIAAGVASLLVTGCSSSSDGSSLQTIAAATAVQSPAVTVAPAGTVQQVGAPVDAMAFDADSRILAALADRGTKLVLIDRRGTDAPTREVPLGGSGVTVSLGKPGEVLVPFDRGVARVDLRSGKVDVVKTSSPARSAQVLSDNRLAAGLANGTIEILGTDGTSSTISGLASVDGLAVTGNSITALDRRQTSLTELNVADSSLGLSLRAGQGASDMTTDHFGRILVTDTPGNALMVFTADPLVLRQQGPVGPGPYAVTYDDRAEIAWVTLTGSNEVVGYDLAEGIPKEVRRFPTVRQPDSVAVDSATGDVFVGSATGDGVQRIATVGAIVGAEAPAQPSQGGR</sequence>
<keyword evidence="3" id="KW-1185">Reference proteome</keyword>
<dbReference type="PROSITE" id="PS51257">
    <property type="entry name" value="PROKAR_LIPOPROTEIN"/>
    <property type="match status" value="1"/>
</dbReference>
<evidence type="ECO:0000313" key="3">
    <source>
        <dbReference type="Proteomes" id="UP000322244"/>
    </source>
</evidence>
<reference evidence="2 3" key="1">
    <citation type="submission" date="2019-07" db="EMBL/GenBank/DDBJ databases">
        <title>Rhodococcus cavernicolus sp. nov., isolated from a cave.</title>
        <authorList>
            <person name="Lee S.D."/>
        </authorList>
    </citation>
    <scope>NUCLEOTIDE SEQUENCE [LARGE SCALE GENOMIC DNA]</scope>
    <source>
        <strain evidence="2 3">C1-24</strain>
    </source>
</reference>